<dbReference type="InterPro" id="IPR033121">
    <property type="entry name" value="PEPTIDASE_A1"/>
</dbReference>
<dbReference type="Gene3D" id="2.40.70.10">
    <property type="entry name" value="Acid Proteases"/>
    <property type="match status" value="2"/>
</dbReference>
<evidence type="ECO:0000313" key="4">
    <source>
        <dbReference type="Proteomes" id="UP000092666"/>
    </source>
</evidence>
<dbReference type="Pfam" id="PF00026">
    <property type="entry name" value="Asp"/>
    <property type="match status" value="1"/>
</dbReference>
<keyword evidence="4" id="KW-1185">Reference proteome</keyword>
<dbReference type="InterPro" id="IPR001461">
    <property type="entry name" value="Aspartic_peptidase_A1"/>
</dbReference>
<dbReference type="EMBL" id="KI669499">
    <property type="protein sequence ID" value="OCF35250.1"/>
    <property type="molecule type" value="Genomic_DNA"/>
</dbReference>
<evidence type="ECO:0000313" key="3">
    <source>
        <dbReference type="EMBL" id="OCF35250.1"/>
    </source>
</evidence>
<name>A0A1B9GW34_9TREE</name>
<reference evidence="4" key="2">
    <citation type="submission" date="2013-12" db="EMBL/GenBank/DDBJ databases">
        <title>Evolution of pathogenesis and genome organization in the Tremellales.</title>
        <authorList>
            <person name="Cuomo C."/>
            <person name="Litvintseva A."/>
            <person name="Heitman J."/>
            <person name="Chen Y."/>
            <person name="Sun S."/>
            <person name="Springer D."/>
            <person name="Dromer F."/>
            <person name="Young S."/>
            <person name="Zeng Q."/>
            <person name="Chapman S."/>
            <person name="Gujja S."/>
            <person name="Saif S."/>
            <person name="Birren B."/>
        </authorList>
    </citation>
    <scope>NUCLEOTIDE SEQUENCE [LARGE SCALE GENOMIC DNA]</scope>
    <source>
        <strain evidence="4">BCC8398</strain>
    </source>
</reference>
<dbReference type="PANTHER" id="PTHR47966:SF74">
    <property type="entry name" value="AGR407CP"/>
    <property type="match status" value="1"/>
</dbReference>
<dbReference type="STRING" id="1296120.A0A1B9GW34"/>
<accession>A0A1B9GW34</accession>
<reference evidence="3 4" key="1">
    <citation type="submission" date="2013-07" db="EMBL/GenBank/DDBJ databases">
        <title>The Genome Sequence of Cryptococcus heveanensis BCC8398.</title>
        <authorList>
            <consortium name="The Broad Institute Genome Sequencing Platform"/>
            <person name="Cuomo C."/>
            <person name="Litvintseva A."/>
            <person name="Chen Y."/>
            <person name="Heitman J."/>
            <person name="Sun S."/>
            <person name="Springer D."/>
            <person name="Dromer F."/>
            <person name="Young S.K."/>
            <person name="Zeng Q."/>
            <person name="Gargeya S."/>
            <person name="Fitzgerald M."/>
            <person name="Abouelleil A."/>
            <person name="Alvarado L."/>
            <person name="Berlin A.M."/>
            <person name="Chapman S.B."/>
            <person name="Dewar J."/>
            <person name="Goldberg J."/>
            <person name="Griggs A."/>
            <person name="Gujja S."/>
            <person name="Hansen M."/>
            <person name="Howarth C."/>
            <person name="Imamovic A."/>
            <person name="Larimer J."/>
            <person name="McCowan C."/>
            <person name="Murphy C."/>
            <person name="Pearson M."/>
            <person name="Priest M."/>
            <person name="Roberts A."/>
            <person name="Saif S."/>
            <person name="Shea T."/>
            <person name="Sykes S."/>
            <person name="Wortman J."/>
            <person name="Nusbaum C."/>
            <person name="Birren B."/>
        </authorList>
    </citation>
    <scope>NUCLEOTIDE SEQUENCE [LARGE SCALE GENOMIC DNA]</scope>
    <source>
        <strain evidence="3 4">BCC8398</strain>
    </source>
</reference>
<sequence>MGPIDTPLPDDCGQPGVQQNLTYMQGWIVGCIVNTTVELGDSKLDSHPILAVTATSGTLSPYGFYSGHIGLAGDNVPLNKGPTTISALYQSGQVPSGEVGLFLPRFDNTTQAEMTFGDPATSPHADTSKAVALQSVDDPPFKYGYVVEFDSFKIGGQEIAAKNRTFLNTASTGISFPASLTEAIYRSLGWSRSDTDLGKAPCSPTIPDPYIVISFGGDQGQEFVVQYQDLVSRKADGSGECWAMVTPSKGVFAETWIMGSPLFHNVYHSVDTQSGTVKMFGMRQ</sequence>
<dbReference type="GO" id="GO:0004190">
    <property type="term" value="F:aspartic-type endopeptidase activity"/>
    <property type="evidence" value="ECO:0007669"/>
    <property type="project" value="InterPro"/>
</dbReference>
<organism evidence="3 4">
    <name type="scientific">Kwoniella heveanensis BCC8398</name>
    <dbReference type="NCBI Taxonomy" id="1296120"/>
    <lineage>
        <taxon>Eukaryota</taxon>
        <taxon>Fungi</taxon>
        <taxon>Dikarya</taxon>
        <taxon>Basidiomycota</taxon>
        <taxon>Agaricomycotina</taxon>
        <taxon>Tremellomycetes</taxon>
        <taxon>Tremellales</taxon>
        <taxon>Cryptococcaceae</taxon>
        <taxon>Kwoniella</taxon>
    </lineage>
</organism>
<dbReference type="SUPFAM" id="SSF50630">
    <property type="entry name" value="Acid proteases"/>
    <property type="match status" value="1"/>
</dbReference>
<dbReference type="AlphaFoldDB" id="A0A1B9GW34"/>
<proteinExistence type="inferred from homology"/>
<dbReference type="OrthoDB" id="2564177at2759"/>
<feature type="domain" description="Peptidase A1" evidence="2">
    <location>
        <begin position="1"/>
        <end position="280"/>
    </location>
</feature>
<comment type="similarity">
    <text evidence="1">Belongs to the peptidase A1 family.</text>
</comment>
<dbReference type="PANTHER" id="PTHR47966">
    <property type="entry name" value="BETA-SITE APP-CLEAVING ENZYME, ISOFORM A-RELATED"/>
    <property type="match status" value="1"/>
</dbReference>
<evidence type="ECO:0000256" key="1">
    <source>
        <dbReference type="ARBA" id="ARBA00007447"/>
    </source>
</evidence>
<protein>
    <recommendedName>
        <fullName evidence="2">Peptidase A1 domain-containing protein</fullName>
    </recommendedName>
</protein>
<dbReference type="GO" id="GO:0006508">
    <property type="term" value="P:proteolysis"/>
    <property type="evidence" value="ECO:0007669"/>
    <property type="project" value="InterPro"/>
</dbReference>
<evidence type="ECO:0000259" key="2">
    <source>
        <dbReference type="PROSITE" id="PS51767"/>
    </source>
</evidence>
<dbReference type="Proteomes" id="UP000092666">
    <property type="component" value="Unassembled WGS sequence"/>
</dbReference>
<dbReference type="PROSITE" id="PS51767">
    <property type="entry name" value="PEPTIDASE_A1"/>
    <property type="match status" value="1"/>
</dbReference>
<gene>
    <name evidence="3" type="ORF">I316_02796</name>
</gene>
<dbReference type="InterPro" id="IPR021109">
    <property type="entry name" value="Peptidase_aspartic_dom_sf"/>
</dbReference>